<gene>
    <name evidence="5" type="ORF">EJB05_10591</name>
</gene>
<dbReference type="GO" id="GO:0016881">
    <property type="term" value="F:acid-amino acid ligase activity"/>
    <property type="evidence" value="ECO:0007669"/>
    <property type="project" value="TreeGrafter"/>
</dbReference>
<evidence type="ECO:0000259" key="4">
    <source>
        <dbReference type="Pfam" id="PF23572"/>
    </source>
</evidence>
<evidence type="ECO:0000256" key="2">
    <source>
        <dbReference type="ARBA" id="ARBA00022598"/>
    </source>
</evidence>
<dbReference type="EMBL" id="RWGY01000007">
    <property type="protein sequence ID" value="TVU37285.1"/>
    <property type="molecule type" value="Genomic_DNA"/>
</dbReference>
<evidence type="ECO:0000313" key="5">
    <source>
        <dbReference type="EMBL" id="TVU37285.1"/>
    </source>
</evidence>
<protein>
    <recommendedName>
        <fullName evidence="7">Indole-3-acetic acid-amido synthetase GH3.9</fullName>
    </recommendedName>
</protein>
<evidence type="ECO:0008006" key="7">
    <source>
        <dbReference type="Google" id="ProtNLM"/>
    </source>
</evidence>
<evidence type="ECO:0000256" key="1">
    <source>
        <dbReference type="ARBA" id="ARBA00008068"/>
    </source>
</evidence>
<proteinExistence type="inferred from homology"/>
<sequence>MDEHTLDYKENDVLQEFEMLTMNAKAAQEHILKKILEKNKGTEYLSKFMNGSTDISAYSSQVPVVAYDCVHPYIMRIASGEQSSILCGERIVELLRSSGTSRGEPRLMPSISEDLDRRTFLYSLLMPIMKKYMRGLGKGKAMYLLFVKAEALTTSGIPVRSVLTSYYKSPHFLHRKHDLYNSYTSPDEVILCPDSRQSMYCQLLCGLVERQHVLRLGAVFASAFLRSISFLEQHWCDLVNDIRIGQLNSSITNSVCRSATQGFIAMPNPELADELEVICSSGSWKGILGRLWPNAKYIEAVLTGTMAQYIPMLEFYTGGGIPLVCTMYASSESYFGVNLRPLCSPTDVSYTILPNMAYFEFIPLMNGLKLTDHEEMVENEKLVSLVDVKVGYYYELVVTTFSGLYRYRVGDVLQVTGFYNHAPQFKFICRRNVILSVDSDKTNEEDLHNSITHAKKILENRNYLLLEYTSCTDTSTVPGHYVLFWEIKSTNEDTTTCALLDPQLFEGCCIAVEESLDYVYRRCRAHDKSVGPLEIRLVQAGAFDALMDLLVSQGSSINQYKTPRCIESGLALKLLNSKVIACFFSPGILHGLCKRYCDCSSLQAHLLRCHSSTSFVWLCHYEVL</sequence>
<dbReference type="PANTHER" id="PTHR31901">
    <property type="entry name" value="GH3 DOMAIN-CONTAINING PROTEIN"/>
    <property type="match status" value="1"/>
</dbReference>
<dbReference type="AlphaFoldDB" id="A0A5J9VP83"/>
<evidence type="ECO:0000313" key="6">
    <source>
        <dbReference type="Proteomes" id="UP000324897"/>
    </source>
</evidence>
<reference evidence="5 6" key="1">
    <citation type="journal article" date="2019" name="Sci. Rep.">
        <title>A high-quality genome of Eragrostis curvula grass provides insights into Poaceae evolution and supports new strategies to enhance forage quality.</title>
        <authorList>
            <person name="Carballo J."/>
            <person name="Santos B.A.C.M."/>
            <person name="Zappacosta D."/>
            <person name="Garbus I."/>
            <person name="Selva J.P."/>
            <person name="Gallo C.A."/>
            <person name="Diaz A."/>
            <person name="Albertini E."/>
            <person name="Caccamo M."/>
            <person name="Echenique V."/>
        </authorList>
    </citation>
    <scope>NUCLEOTIDE SEQUENCE [LARGE SCALE GENOMIC DNA]</scope>
    <source>
        <strain evidence="6">cv. Victoria</strain>
        <tissue evidence="5">Leaf</tissue>
    </source>
</reference>
<dbReference type="GO" id="GO:0005737">
    <property type="term" value="C:cytoplasm"/>
    <property type="evidence" value="ECO:0007669"/>
    <property type="project" value="TreeGrafter"/>
</dbReference>
<dbReference type="OrthoDB" id="10004661at2759"/>
<dbReference type="InterPro" id="IPR055378">
    <property type="entry name" value="GH3_C"/>
</dbReference>
<name>A0A5J9VP83_9POAL</name>
<dbReference type="Pfam" id="PF23571">
    <property type="entry name" value="GH3_M"/>
    <property type="match status" value="1"/>
</dbReference>
<dbReference type="Proteomes" id="UP000324897">
    <property type="component" value="Chromosome 4"/>
</dbReference>
<keyword evidence="2" id="KW-0436">Ligase</keyword>
<comment type="caution">
    <text evidence="5">The sequence shown here is derived from an EMBL/GenBank/DDBJ whole genome shotgun (WGS) entry which is preliminary data.</text>
</comment>
<accession>A0A5J9VP83</accession>
<dbReference type="InterPro" id="IPR055377">
    <property type="entry name" value="GH3_M"/>
</dbReference>
<evidence type="ECO:0000259" key="3">
    <source>
        <dbReference type="Pfam" id="PF23571"/>
    </source>
</evidence>
<keyword evidence="6" id="KW-1185">Reference proteome</keyword>
<dbReference type="Pfam" id="PF23572">
    <property type="entry name" value="GH3_C"/>
    <property type="match status" value="1"/>
</dbReference>
<dbReference type="PANTHER" id="PTHR31901:SF18">
    <property type="entry name" value="INDOLE-3-ACETIC ACID-AMIDO SYNTHETASE GH3.9-RELATED"/>
    <property type="match status" value="1"/>
</dbReference>
<dbReference type="Pfam" id="PF03321">
    <property type="entry name" value="GH3"/>
    <property type="match status" value="1"/>
</dbReference>
<dbReference type="Gramene" id="TVU37285">
    <property type="protein sequence ID" value="TVU37285"/>
    <property type="gene ID" value="EJB05_10591"/>
</dbReference>
<organism evidence="5 6">
    <name type="scientific">Eragrostis curvula</name>
    <name type="common">weeping love grass</name>
    <dbReference type="NCBI Taxonomy" id="38414"/>
    <lineage>
        <taxon>Eukaryota</taxon>
        <taxon>Viridiplantae</taxon>
        <taxon>Streptophyta</taxon>
        <taxon>Embryophyta</taxon>
        <taxon>Tracheophyta</taxon>
        <taxon>Spermatophyta</taxon>
        <taxon>Magnoliopsida</taxon>
        <taxon>Liliopsida</taxon>
        <taxon>Poales</taxon>
        <taxon>Poaceae</taxon>
        <taxon>PACMAD clade</taxon>
        <taxon>Chloridoideae</taxon>
        <taxon>Eragrostideae</taxon>
        <taxon>Eragrostidinae</taxon>
        <taxon>Eragrostis</taxon>
    </lineage>
</organism>
<dbReference type="InterPro" id="IPR004993">
    <property type="entry name" value="GH3"/>
</dbReference>
<comment type="similarity">
    <text evidence="1">Belongs to the IAA-amido conjugating enzyme family.</text>
</comment>
<feature type="domain" description="GH3 C-terminal" evidence="4">
    <location>
        <begin position="445"/>
        <end position="568"/>
    </location>
</feature>
<feature type="domain" description="GH3 middle" evidence="3">
    <location>
        <begin position="350"/>
        <end position="430"/>
    </location>
</feature>